<dbReference type="GO" id="GO:0000978">
    <property type="term" value="F:RNA polymerase II cis-regulatory region sequence-specific DNA binding"/>
    <property type="evidence" value="ECO:0000318"/>
    <property type="project" value="GO_Central"/>
</dbReference>
<dbReference type="GO" id="GO:0006355">
    <property type="term" value="P:regulation of DNA-templated transcription"/>
    <property type="evidence" value="ECO:0000318"/>
    <property type="project" value="GO_Central"/>
</dbReference>
<evidence type="ECO:0000313" key="5">
    <source>
        <dbReference type="EMBL" id="KEH22261.1"/>
    </source>
</evidence>
<dbReference type="GO" id="GO:0005634">
    <property type="term" value="C:nucleus"/>
    <property type="evidence" value="ECO:0000318"/>
    <property type="project" value="GO_Central"/>
</dbReference>
<dbReference type="Pfam" id="PF00249">
    <property type="entry name" value="Myb_DNA-binding"/>
    <property type="match status" value="1"/>
</dbReference>
<evidence type="ECO:0000313" key="7">
    <source>
        <dbReference type="Proteomes" id="UP000002051"/>
    </source>
</evidence>
<dbReference type="SUPFAM" id="SSF46689">
    <property type="entry name" value="Homeodomain-like"/>
    <property type="match status" value="1"/>
</dbReference>
<keyword evidence="5" id="KW-0238">DNA-binding</keyword>
<feature type="domain" description="HTH myb-type" evidence="4">
    <location>
        <begin position="111"/>
        <end position="165"/>
    </location>
</feature>
<protein>
    <submittedName>
        <fullName evidence="5">Myb-like DNA-binding domain protein</fullName>
    </submittedName>
</protein>
<accession>A0A072TYJ9</accession>
<dbReference type="PROSITE" id="PS51294">
    <property type="entry name" value="HTH_MYB"/>
    <property type="match status" value="1"/>
</dbReference>
<organism evidence="5 7">
    <name type="scientific">Medicago truncatula</name>
    <name type="common">Barrel medic</name>
    <name type="synonym">Medicago tribuloides</name>
    <dbReference type="NCBI Taxonomy" id="3880"/>
    <lineage>
        <taxon>Eukaryota</taxon>
        <taxon>Viridiplantae</taxon>
        <taxon>Streptophyta</taxon>
        <taxon>Embryophyta</taxon>
        <taxon>Tracheophyta</taxon>
        <taxon>Spermatophyta</taxon>
        <taxon>Magnoliopsida</taxon>
        <taxon>eudicotyledons</taxon>
        <taxon>Gunneridae</taxon>
        <taxon>Pentapetalae</taxon>
        <taxon>rosids</taxon>
        <taxon>fabids</taxon>
        <taxon>Fabales</taxon>
        <taxon>Fabaceae</taxon>
        <taxon>Papilionoideae</taxon>
        <taxon>50 kb inversion clade</taxon>
        <taxon>NPAAA clade</taxon>
        <taxon>Hologalegina</taxon>
        <taxon>IRL clade</taxon>
        <taxon>Trifolieae</taxon>
        <taxon>Medicago</taxon>
    </lineage>
</organism>
<dbReference type="Gene3D" id="1.10.10.60">
    <property type="entry name" value="Homeodomain-like"/>
    <property type="match status" value="1"/>
</dbReference>
<dbReference type="InterPro" id="IPR001005">
    <property type="entry name" value="SANT/Myb"/>
</dbReference>
<reference evidence="6" key="3">
    <citation type="submission" date="2015-04" db="UniProtKB">
        <authorList>
            <consortium name="EnsemblPlants"/>
        </authorList>
    </citation>
    <scope>IDENTIFICATION</scope>
    <source>
        <strain evidence="6">cv. Jemalong A17</strain>
    </source>
</reference>
<dbReference type="GO" id="GO:0000981">
    <property type="term" value="F:DNA-binding transcription factor activity, RNA polymerase II-specific"/>
    <property type="evidence" value="ECO:0000318"/>
    <property type="project" value="GO_Central"/>
</dbReference>
<sequence length="233" mass="27833">MFPMSQNDCSKYREYHMDEVNHHSSFATSYYKTADTNEIGHKYQDHDQEPVLIYHNQQKTIQENNEIHHKYSNINAERWTTKENSIFVESVDLFLNRWTLKQCMERWYHLKPDIKNEPLSEEEQNILDQAHNIFGDNWTEISRRLPGRNDSYVKNHLNAIKQVEDAKKKSMKMVKIENQPNYIFEGLTTLEDELGGYVPMTFNDDYELYGLEFYPEAPMKKEINFMKMLCGNL</sequence>
<gene>
    <name evidence="5" type="ordered locus">MTR_7g035300</name>
</gene>
<keyword evidence="2" id="KW-0539">Nucleus</keyword>
<reference evidence="5 7" key="1">
    <citation type="journal article" date="2011" name="Nature">
        <title>The Medicago genome provides insight into the evolution of rhizobial symbioses.</title>
        <authorList>
            <person name="Young N.D."/>
            <person name="Debelle F."/>
            <person name="Oldroyd G.E."/>
            <person name="Geurts R."/>
            <person name="Cannon S.B."/>
            <person name="Udvardi M.K."/>
            <person name="Benedito V.A."/>
            <person name="Mayer K.F."/>
            <person name="Gouzy J."/>
            <person name="Schoof H."/>
            <person name="Van de Peer Y."/>
            <person name="Proost S."/>
            <person name="Cook D.R."/>
            <person name="Meyers B.C."/>
            <person name="Spannagl M."/>
            <person name="Cheung F."/>
            <person name="De Mita S."/>
            <person name="Krishnakumar V."/>
            <person name="Gundlach H."/>
            <person name="Zhou S."/>
            <person name="Mudge J."/>
            <person name="Bharti A.K."/>
            <person name="Murray J.D."/>
            <person name="Naoumkina M.A."/>
            <person name="Rosen B."/>
            <person name="Silverstein K.A."/>
            <person name="Tang H."/>
            <person name="Rombauts S."/>
            <person name="Zhao P.X."/>
            <person name="Zhou P."/>
            <person name="Barbe V."/>
            <person name="Bardou P."/>
            <person name="Bechner M."/>
            <person name="Bellec A."/>
            <person name="Berger A."/>
            <person name="Berges H."/>
            <person name="Bidwell S."/>
            <person name="Bisseling T."/>
            <person name="Choisne N."/>
            <person name="Couloux A."/>
            <person name="Denny R."/>
            <person name="Deshpande S."/>
            <person name="Dai X."/>
            <person name="Doyle J.J."/>
            <person name="Dudez A.M."/>
            <person name="Farmer A.D."/>
            <person name="Fouteau S."/>
            <person name="Franken C."/>
            <person name="Gibelin C."/>
            <person name="Gish J."/>
            <person name="Goldstein S."/>
            <person name="Gonzalez A.J."/>
            <person name="Green P.J."/>
            <person name="Hallab A."/>
            <person name="Hartog M."/>
            <person name="Hua A."/>
            <person name="Humphray S.J."/>
            <person name="Jeong D.H."/>
            <person name="Jing Y."/>
            <person name="Jocker A."/>
            <person name="Kenton S.M."/>
            <person name="Kim D.J."/>
            <person name="Klee K."/>
            <person name="Lai H."/>
            <person name="Lang C."/>
            <person name="Lin S."/>
            <person name="Macmil S.L."/>
            <person name="Magdelenat G."/>
            <person name="Matthews L."/>
            <person name="McCorrison J."/>
            <person name="Monaghan E.L."/>
            <person name="Mun J.H."/>
            <person name="Najar F.Z."/>
            <person name="Nicholson C."/>
            <person name="Noirot C."/>
            <person name="O'Bleness M."/>
            <person name="Paule C.R."/>
            <person name="Poulain J."/>
            <person name="Prion F."/>
            <person name="Qin B."/>
            <person name="Qu C."/>
            <person name="Retzel E.F."/>
            <person name="Riddle C."/>
            <person name="Sallet E."/>
            <person name="Samain S."/>
            <person name="Samson N."/>
            <person name="Sanders I."/>
            <person name="Saurat O."/>
            <person name="Scarpelli C."/>
            <person name="Schiex T."/>
            <person name="Segurens B."/>
            <person name="Severin A.J."/>
            <person name="Sherrier D.J."/>
            <person name="Shi R."/>
            <person name="Sims S."/>
            <person name="Singer S.R."/>
            <person name="Sinharoy S."/>
            <person name="Sterck L."/>
            <person name="Viollet A."/>
            <person name="Wang B.B."/>
            <person name="Wang K."/>
            <person name="Wang M."/>
            <person name="Wang X."/>
            <person name="Warfsmann J."/>
            <person name="Weissenbach J."/>
            <person name="White D.D."/>
            <person name="White J.D."/>
            <person name="Wiley G.B."/>
            <person name="Wincker P."/>
            <person name="Xing Y."/>
            <person name="Yang L."/>
            <person name="Yao Z."/>
            <person name="Ying F."/>
            <person name="Zhai J."/>
            <person name="Zhou L."/>
            <person name="Zuber A."/>
            <person name="Denarie J."/>
            <person name="Dixon R.A."/>
            <person name="May G.D."/>
            <person name="Schwartz D.C."/>
            <person name="Rogers J."/>
            <person name="Quetier F."/>
            <person name="Town C.D."/>
            <person name="Roe B.A."/>
        </authorList>
    </citation>
    <scope>NUCLEOTIDE SEQUENCE [LARGE SCALE GENOMIC DNA]</scope>
    <source>
        <strain evidence="5">A17</strain>
        <strain evidence="6 7">cv. Jemalong A17</strain>
    </source>
</reference>
<keyword evidence="7" id="KW-1185">Reference proteome</keyword>
<dbReference type="InterPro" id="IPR009057">
    <property type="entry name" value="Homeodomain-like_sf"/>
</dbReference>
<dbReference type="STRING" id="3880.A0A072TYJ9"/>
<dbReference type="EnsemblPlants" id="KEH22261">
    <property type="protein sequence ID" value="KEH22261"/>
    <property type="gene ID" value="MTR_7g035300"/>
</dbReference>
<proteinExistence type="predicted"/>
<dbReference type="EMBL" id="CM001223">
    <property type="protein sequence ID" value="KEH22261.1"/>
    <property type="molecule type" value="Genomic_DNA"/>
</dbReference>
<dbReference type="PANTHER" id="PTHR45614:SF273">
    <property type="entry name" value="MYB DOMAIN PROTEIN 100-RELATED"/>
    <property type="match status" value="1"/>
</dbReference>
<dbReference type="SMART" id="SM00717">
    <property type="entry name" value="SANT"/>
    <property type="match status" value="2"/>
</dbReference>
<dbReference type="HOGENOM" id="CLU_1191431_0_0_1"/>
<comment type="subcellular location">
    <subcellularLocation>
        <location evidence="1">Nucleus</location>
    </subcellularLocation>
</comment>
<reference evidence="5 7" key="2">
    <citation type="journal article" date="2014" name="BMC Genomics">
        <title>An improved genome release (version Mt4.0) for the model legume Medicago truncatula.</title>
        <authorList>
            <person name="Tang H."/>
            <person name="Krishnakumar V."/>
            <person name="Bidwell S."/>
            <person name="Rosen B."/>
            <person name="Chan A."/>
            <person name="Zhou S."/>
            <person name="Gentzbittel L."/>
            <person name="Childs K.L."/>
            <person name="Yandell M."/>
            <person name="Gundlach H."/>
            <person name="Mayer K.F."/>
            <person name="Schwartz D.C."/>
            <person name="Town C.D."/>
        </authorList>
    </citation>
    <scope>GENOME REANNOTATION</scope>
    <source>
        <strain evidence="5">A17</strain>
        <strain evidence="6 7">cv. Jemalong A17</strain>
    </source>
</reference>
<dbReference type="InterPro" id="IPR017930">
    <property type="entry name" value="Myb_dom"/>
</dbReference>
<name>A0A072TYJ9_MEDTR</name>
<dbReference type="InterPro" id="IPR050560">
    <property type="entry name" value="MYB_TF"/>
</dbReference>
<evidence type="ECO:0000256" key="2">
    <source>
        <dbReference type="ARBA" id="ARBA00023242"/>
    </source>
</evidence>
<dbReference type="CDD" id="cd00167">
    <property type="entry name" value="SANT"/>
    <property type="match status" value="1"/>
</dbReference>
<dbReference type="AlphaFoldDB" id="A0A072TYJ9"/>
<evidence type="ECO:0000313" key="6">
    <source>
        <dbReference type="EnsemblPlants" id="KEH22261"/>
    </source>
</evidence>
<evidence type="ECO:0000259" key="3">
    <source>
        <dbReference type="PROSITE" id="PS50090"/>
    </source>
</evidence>
<evidence type="ECO:0000259" key="4">
    <source>
        <dbReference type="PROSITE" id="PS51294"/>
    </source>
</evidence>
<feature type="domain" description="Myb-like" evidence="3">
    <location>
        <begin position="111"/>
        <end position="161"/>
    </location>
</feature>
<dbReference type="PROSITE" id="PS50090">
    <property type="entry name" value="MYB_LIKE"/>
    <property type="match status" value="1"/>
</dbReference>
<evidence type="ECO:0000256" key="1">
    <source>
        <dbReference type="ARBA" id="ARBA00004123"/>
    </source>
</evidence>
<dbReference type="PANTHER" id="PTHR45614">
    <property type="entry name" value="MYB PROTEIN-RELATED"/>
    <property type="match status" value="1"/>
</dbReference>
<dbReference type="Proteomes" id="UP000002051">
    <property type="component" value="Unassembled WGS sequence"/>
</dbReference>